<dbReference type="Proteomes" id="UP000029585">
    <property type="component" value="Unassembled WGS sequence"/>
</dbReference>
<dbReference type="GO" id="GO:0080146">
    <property type="term" value="F:L-cysteine desulfhydrase activity"/>
    <property type="evidence" value="ECO:0007669"/>
    <property type="project" value="TreeGrafter"/>
</dbReference>
<gene>
    <name evidence="2" type="ORF">HMPREF9460_01072</name>
</gene>
<proteinExistence type="predicted"/>
<dbReference type="PANTHER" id="PTHR30501">
    <property type="entry name" value="UPF0597 PROTEIN YHAM"/>
    <property type="match status" value="1"/>
</dbReference>
<dbReference type="Gene3D" id="1.10.4100.10">
    <property type="entry name" value="2-methylcitrate dehydratase PrpD"/>
    <property type="match status" value="1"/>
</dbReference>
<dbReference type="PANTHER" id="PTHR30501:SF2">
    <property type="entry name" value="UPF0597 PROTEIN YHAM"/>
    <property type="match status" value="1"/>
</dbReference>
<dbReference type="PATRIC" id="fig|742738.3.peg.1114"/>
<dbReference type="GO" id="GO:0019450">
    <property type="term" value="P:L-cysteine catabolic process to pyruvate"/>
    <property type="evidence" value="ECO:0007669"/>
    <property type="project" value="TreeGrafter"/>
</dbReference>
<dbReference type="InterPro" id="IPR036148">
    <property type="entry name" value="MmgE/PrpD_sf"/>
</dbReference>
<sequence>MSKTIFRELLDKEASPALGCTEPMMFALGGAITRKHAPGKVLRVDMVGCGLMVTGVQAVGIPKTGGKTGAFLASAVGIINGDADACKEVLHNITPKDVEAAEELVKNAEFTLDMDNSTGKQVYFKLTLTTDEHVATVIFEDEHHTWTYLEVDGKVLVDNRRPTTEMLIPANDVDWNEFTIENIYNWCKTADISEFGRAKEAVAMNKILAQDGIDNPRGIQTARVLMDNIESGFVAPDEITHILIWATAGADARMGGSDYPAMVSTASGNQGAMVVMGPWACAEYRKCSEEDGYRAVAFGLLVNTYLKYLSKEYVYMPPTCSCAATSAPASAAGVAFLHGLSPKQINDMLCTCMIHMAGVVCDGAKPSCAFRMFTSLFGCLEAMMMAEKGIRATNVEGFVHNDIKVTVENLYRLQHDVLHNKVDAILWDIVKEQKVIH</sequence>
<dbReference type="PIRSF" id="PIRSF006054">
    <property type="entry name" value="UCP006054"/>
    <property type="match status" value="1"/>
</dbReference>
<evidence type="ECO:0000313" key="2">
    <source>
        <dbReference type="EMBL" id="KGF56378.1"/>
    </source>
</evidence>
<organism evidence="2 3">
    <name type="scientific">Flavonifractor plautii 1_3_50AFAA</name>
    <dbReference type="NCBI Taxonomy" id="742738"/>
    <lineage>
        <taxon>Bacteria</taxon>
        <taxon>Bacillati</taxon>
        <taxon>Bacillota</taxon>
        <taxon>Clostridia</taxon>
        <taxon>Eubacteriales</taxon>
        <taxon>Oscillospiraceae</taxon>
        <taxon>Flavonifractor</taxon>
    </lineage>
</organism>
<accession>A0A096BAF1</accession>
<dbReference type="InterPro" id="IPR005130">
    <property type="entry name" value="Ser_deHydtase-like_asu"/>
</dbReference>
<evidence type="ECO:0000313" key="3">
    <source>
        <dbReference type="Proteomes" id="UP000029585"/>
    </source>
</evidence>
<evidence type="ECO:0000259" key="1">
    <source>
        <dbReference type="Pfam" id="PF03313"/>
    </source>
</evidence>
<dbReference type="Pfam" id="PF03313">
    <property type="entry name" value="SDH_alpha"/>
    <property type="match status" value="1"/>
</dbReference>
<dbReference type="RefSeq" id="WP_024723160.1">
    <property type="nucleotide sequence ID" value="NZ_KN174162.1"/>
</dbReference>
<dbReference type="InterPro" id="IPR042183">
    <property type="entry name" value="MmgE/PrpD_sf_1"/>
</dbReference>
<dbReference type="HOGENOM" id="CLU_051840_0_0_9"/>
<dbReference type="AlphaFoldDB" id="A0A096BAF1"/>
<dbReference type="InterPro" id="IPR021144">
    <property type="entry name" value="UPF0597"/>
</dbReference>
<dbReference type="EMBL" id="ADLO01000042">
    <property type="protein sequence ID" value="KGF56378.1"/>
    <property type="molecule type" value="Genomic_DNA"/>
</dbReference>
<dbReference type="SUPFAM" id="SSF103378">
    <property type="entry name" value="2-methylcitrate dehydratase PrpD"/>
    <property type="match status" value="1"/>
</dbReference>
<comment type="caution">
    <text evidence="2">The sequence shown here is derived from an EMBL/GenBank/DDBJ whole genome shotgun (WGS) entry which is preliminary data.</text>
</comment>
<reference evidence="2 3" key="1">
    <citation type="submission" date="2011-08" db="EMBL/GenBank/DDBJ databases">
        <title>The Genome Sequence of Clostridium orbiscindens 1_3_50AFAA.</title>
        <authorList>
            <consortium name="The Broad Institute Genome Sequencing Platform"/>
            <person name="Earl A."/>
            <person name="Ward D."/>
            <person name="Feldgarden M."/>
            <person name="Gevers D."/>
            <person name="Daigneault M."/>
            <person name="Strauss J."/>
            <person name="Allen-Vercoe E."/>
            <person name="Young S.K."/>
            <person name="Zeng Q."/>
            <person name="Gargeya S."/>
            <person name="Fitzgerald M."/>
            <person name="Haas B."/>
            <person name="Abouelleil A."/>
            <person name="Alvarado L."/>
            <person name="Arachchi H.M."/>
            <person name="Berlin A."/>
            <person name="Brown A."/>
            <person name="Chapman S.B."/>
            <person name="Chen Z."/>
            <person name="Dunbar C."/>
            <person name="Freedman E."/>
            <person name="Gearin G."/>
            <person name="Gellesch M."/>
            <person name="Goldberg J."/>
            <person name="Griggs A."/>
            <person name="Gujja S."/>
            <person name="Heiman D."/>
            <person name="Howarth C."/>
            <person name="Larson L."/>
            <person name="Lui A."/>
            <person name="MacDonald P.J.P."/>
            <person name="Montmayeur A."/>
            <person name="Murphy C."/>
            <person name="Neiman D."/>
            <person name="Pearson M."/>
            <person name="Priest M."/>
            <person name="Roberts A."/>
            <person name="Saif S."/>
            <person name="Shea T."/>
            <person name="Shenoy N."/>
            <person name="Sisk P."/>
            <person name="Stolte C."/>
            <person name="Sykes S."/>
            <person name="Wortman J."/>
            <person name="Nusbaum C."/>
            <person name="Birren B."/>
        </authorList>
    </citation>
    <scope>NUCLEOTIDE SEQUENCE [LARGE SCALE GENOMIC DNA]</scope>
    <source>
        <strain evidence="2 3">1_3_50AFAA</strain>
    </source>
</reference>
<keyword evidence="3" id="KW-1185">Reference proteome</keyword>
<name>A0A096BAF1_FLAPL</name>
<protein>
    <recommendedName>
        <fullName evidence="1">Serine dehydratase-like alpha subunit domain-containing protein</fullName>
    </recommendedName>
</protein>
<dbReference type="eggNOG" id="COG3681">
    <property type="taxonomic scope" value="Bacteria"/>
</dbReference>
<feature type="domain" description="Serine dehydratase-like alpha subunit" evidence="1">
    <location>
        <begin position="199"/>
        <end position="418"/>
    </location>
</feature>